<accession>A0A4C1TSR1</accession>
<evidence type="ECO:0000313" key="2">
    <source>
        <dbReference type="EMBL" id="GBP17042.1"/>
    </source>
</evidence>
<reference evidence="2 3" key="1">
    <citation type="journal article" date="2019" name="Commun. Biol.">
        <title>The bagworm genome reveals a unique fibroin gene that provides high tensile strength.</title>
        <authorList>
            <person name="Kono N."/>
            <person name="Nakamura H."/>
            <person name="Ohtoshi R."/>
            <person name="Tomita M."/>
            <person name="Numata K."/>
            <person name="Arakawa K."/>
        </authorList>
    </citation>
    <scope>NUCLEOTIDE SEQUENCE [LARGE SCALE GENOMIC DNA]</scope>
</reference>
<sequence length="93" mass="11024">MQLRRKHWYWTLQRRKLSVHLCCRPRYLHLLLKSETAPHVGEPTLEPVLSVNKPFLLAMSLLPDFHEKDAQIKNQSNRDHHRSIGLRHLSVTV</sequence>
<feature type="region of interest" description="Disordered" evidence="1">
    <location>
        <begin position="73"/>
        <end position="93"/>
    </location>
</feature>
<dbReference type="AlphaFoldDB" id="A0A4C1TSR1"/>
<protein>
    <submittedName>
        <fullName evidence="2">Uncharacterized protein</fullName>
    </submittedName>
</protein>
<organism evidence="2 3">
    <name type="scientific">Eumeta variegata</name>
    <name type="common">Bagworm moth</name>
    <name type="synonym">Eumeta japonica</name>
    <dbReference type="NCBI Taxonomy" id="151549"/>
    <lineage>
        <taxon>Eukaryota</taxon>
        <taxon>Metazoa</taxon>
        <taxon>Ecdysozoa</taxon>
        <taxon>Arthropoda</taxon>
        <taxon>Hexapoda</taxon>
        <taxon>Insecta</taxon>
        <taxon>Pterygota</taxon>
        <taxon>Neoptera</taxon>
        <taxon>Endopterygota</taxon>
        <taxon>Lepidoptera</taxon>
        <taxon>Glossata</taxon>
        <taxon>Ditrysia</taxon>
        <taxon>Tineoidea</taxon>
        <taxon>Psychidae</taxon>
        <taxon>Oiketicinae</taxon>
        <taxon>Eumeta</taxon>
    </lineage>
</organism>
<gene>
    <name evidence="2" type="ORF">EVAR_8114_1</name>
</gene>
<proteinExistence type="predicted"/>
<comment type="caution">
    <text evidence="2">The sequence shown here is derived from an EMBL/GenBank/DDBJ whole genome shotgun (WGS) entry which is preliminary data.</text>
</comment>
<evidence type="ECO:0000313" key="3">
    <source>
        <dbReference type="Proteomes" id="UP000299102"/>
    </source>
</evidence>
<evidence type="ECO:0000256" key="1">
    <source>
        <dbReference type="SAM" id="MobiDB-lite"/>
    </source>
</evidence>
<dbReference type="EMBL" id="BGZK01000084">
    <property type="protein sequence ID" value="GBP17042.1"/>
    <property type="molecule type" value="Genomic_DNA"/>
</dbReference>
<dbReference type="Proteomes" id="UP000299102">
    <property type="component" value="Unassembled WGS sequence"/>
</dbReference>
<keyword evidence="3" id="KW-1185">Reference proteome</keyword>
<name>A0A4C1TSR1_EUMVA</name>